<evidence type="ECO:0000313" key="1">
    <source>
        <dbReference type="EMBL" id="OGM10989.1"/>
    </source>
</evidence>
<accession>A0A1F7X883</accession>
<dbReference type="EMBL" id="MGFS01000027">
    <property type="protein sequence ID" value="OGM10989.1"/>
    <property type="molecule type" value="Genomic_DNA"/>
</dbReference>
<proteinExistence type="predicted"/>
<reference evidence="1 2" key="1">
    <citation type="journal article" date="2016" name="Nat. Commun.">
        <title>Thousands of microbial genomes shed light on interconnected biogeochemical processes in an aquifer system.</title>
        <authorList>
            <person name="Anantharaman K."/>
            <person name="Brown C.T."/>
            <person name="Hug L.A."/>
            <person name="Sharon I."/>
            <person name="Castelle C.J."/>
            <person name="Probst A.J."/>
            <person name="Thomas B.C."/>
            <person name="Singh A."/>
            <person name="Wilkins M.J."/>
            <person name="Karaoz U."/>
            <person name="Brodie E.L."/>
            <person name="Williams K.H."/>
            <person name="Hubbard S.S."/>
            <person name="Banfield J.F."/>
        </authorList>
    </citation>
    <scope>NUCLEOTIDE SEQUENCE [LARGE SCALE GENOMIC DNA]</scope>
</reference>
<evidence type="ECO:0000313" key="2">
    <source>
        <dbReference type="Proteomes" id="UP000177053"/>
    </source>
</evidence>
<dbReference type="SUPFAM" id="SSF48295">
    <property type="entry name" value="TrpR-like"/>
    <property type="match status" value="1"/>
</dbReference>
<dbReference type="Pfam" id="PF01371">
    <property type="entry name" value="Trp_repressor"/>
    <property type="match status" value="1"/>
</dbReference>
<dbReference type="InterPro" id="IPR038116">
    <property type="entry name" value="TrpR-like_sf"/>
</dbReference>
<dbReference type="Gene3D" id="1.10.1270.10">
    <property type="entry name" value="TrpR-like"/>
    <property type="match status" value="1"/>
</dbReference>
<dbReference type="InterPro" id="IPR000831">
    <property type="entry name" value="Trp_repress"/>
</dbReference>
<dbReference type="Proteomes" id="UP000177053">
    <property type="component" value="Unassembled WGS sequence"/>
</dbReference>
<dbReference type="AlphaFoldDB" id="A0A1F7X883"/>
<name>A0A1F7X883_9BACT</name>
<dbReference type="InterPro" id="IPR010921">
    <property type="entry name" value="Trp_repressor/repl_initiator"/>
</dbReference>
<comment type="caution">
    <text evidence="1">The sequence shown here is derived from an EMBL/GenBank/DDBJ whole genome shotgun (WGS) entry which is preliminary data.</text>
</comment>
<organism evidence="1 2">
    <name type="scientific">Candidatus Woesebacteria bacterium RBG_16_34_12</name>
    <dbReference type="NCBI Taxonomy" id="1802480"/>
    <lineage>
        <taxon>Bacteria</taxon>
        <taxon>Candidatus Woeseibacteriota</taxon>
    </lineage>
</organism>
<sequence length="137" mass="15669">MTPVSKRKLNEETEKLLKDLLLSSLKDLNKNELKGVLESLLTETELKMLIKRAGIIMLLNNDITLDQITKATKTTPQTVIRIKLLLQTKPDKDKKVLLKRLDNCYKLEKVKEILQALYEIESPSKSIRNAARKITGI</sequence>
<dbReference type="GO" id="GO:0003700">
    <property type="term" value="F:DNA-binding transcription factor activity"/>
    <property type="evidence" value="ECO:0007669"/>
    <property type="project" value="InterPro"/>
</dbReference>
<gene>
    <name evidence="1" type="ORF">A2Z22_03935</name>
</gene>
<protein>
    <submittedName>
        <fullName evidence="1">Uncharacterized protein</fullName>
    </submittedName>
</protein>
<dbReference type="GO" id="GO:0043565">
    <property type="term" value="F:sequence-specific DNA binding"/>
    <property type="evidence" value="ECO:0007669"/>
    <property type="project" value="InterPro"/>
</dbReference>